<proteinExistence type="predicted"/>
<dbReference type="Proteomes" id="UP001165064">
    <property type="component" value="Unassembled WGS sequence"/>
</dbReference>
<comment type="caution">
    <text evidence="1">The sequence shown here is derived from an EMBL/GenBank/DDBJ whole genome shotgun (WGS) entry which is preliminary data.</text>
</comment>
<keyword evidence="2" id="KW-1185">Reference proteome</keyword>
<gene>
    <name evidence="1" type="ORF">Amon02_001047600</name>
</gene>
<accession>A0ACB5U052</accession>
<name>A0ACB5U052_AMBMO</name>
<sequence>MKLPIQIIEGMGGLDDDNYKKFCDYCFTSYNTLRKNSSLILNLFQLMIDSSIPILQTPSCKAQLAGGEAGGGVSTSNNNGNGGRGSGGGNNETGNGGGSNGSSNEAEKLAIILKIKEKFMLELNDEEAVYHFQTLINDSISALLPVVIDRLHNLAQYWRA</sequence>
<reference evidence="1" key="1">
    <citation type="submission" date="2023-04" db="EMBL/GenBank/DDBJ databases">
        <title>Ambrosiozyma monospora NBRC 10751.</title>
        <authorList>
            <person name="Ichikawa N."/>
            <person name="Sato H."/>
            <person name="Tonouchi N."/>
        </authorList>
    </citation>
    <scope>NUCLEOTIDE SEQUENCE</scope>
    <source>
        <strain evidence="1">NBRC 10751</strain>
    </source>
</reference>
<evidence type="ECO:0000313" key="2">
    <source>
        <dbReference type="Proteomes" id="UP001165064"/>
    </source>
</evidence>
<protein>
    <submittedName>
        <fullName evidence="1">Unnamed protein product</fullName>
    </submittedName>
</protein>
<dbReference type="EMBL" id="BSXS01010500">
    <property type="protein sequence ID" value="GME98388.1"/>
    <property type="molecule type" value="Genomic_DNA"/>
</dbReference>
<evidence type="ECO:0000313" key="1">
    <source>
        <dbReference type="EMBL" id="GME98388.1"/>
    </source>
</evidence>
<organism evidence="1 2">
    <name type="scientific">Ambrosiozyma monospora</name>
    <name type="common">Yeast</name>
    <name type="synonym">Endomycopsis monosporus</name>
    <dbReference type="NCBI Taxonomy" id="43982"/>
    <lineage>
        <taxon>Eukaryota</taxon>
        <taxon>Fungi</taxon>
        <taxon>Dikarya</taxon>
        <taxon>Ascomycota</taxon>
        <taxon>Saccharomycotina</taxon>
        <taxon>Pichiomycetes</taxon>
        <taxon>Pichiales</taxon>
        <taxon>Pichiaceae</taxon>
        <taxon>Ambrosiozyma</taxon>
    </lineage>
</organism>